<organism evidence="1">
    <name type="scientific">Lygus hesperus</name>
    <name type="common">Western plant bug</name>
    <dbReference type="NCBI Taxonomy" id="30085"/>
    <lineage>
        <taxon>Eukaryota</taxon>
        <taxon>Metazoa</taxon>
        <taxon>Ecdysozoa</taxon>
        <taxon>Arthropoda</taxon>
        <taxon>Hexapoda</taxon>
        <taxon>Insecta</taxon>
        <taxon>Pterygota</taxon>
        <taxon>Neoptera</taxon>
        <taxon>Paraneoptera</taxon>
        <taxon>Hemiptera</taxon>
        <taxon>Heteroptera</taxon>
        <taxon>Panheteroptera</taxon>
        <taxon>Cimicomorpha</taxon>
        <taxon>Miridae</taxon>
        <taxon>Mirini</taxon>
        <taxon>Lygus</taxon>
    </lineage>
</organism>
<proteinExistence type="predicted"/>
<dbReference type="EMBL" id="GBHO01017432">
    <property type="protein sequence ID" value="JAG26172.1"/>
    <property type="molecule type" value="Transcribed_RNA"/>
</dbReference>
<accession>A0A0A9XZE5</accession>
<dbReference type="AlphaFoldDB" id="A0A0A9XZE5"/>
<gene>
    <name evidence="1" type="primary">cofH_0</name>
    <name evidence="1" type="ORF">CM83_104626</name>
</gene>
<sequence>MRYKMFHKVLSKTTSNLLFCHQQTHLHIINLFLPISRCGSDMEGGSIQPAGVDYIFPMEKTTLPELRTMWRMEMMRLTQTWIVRDCLLQNSHFECSPMIVNRYQIMENQNL</sequence>
<reference evidence="1" key="2">
    <citation type="submission" date="2014-07" db="EMBL/GenBank/DDBJ databases">
        <authorList>
            <person name="Hull J."/>
        </authorList>
    </citation>
    <scope>NUCLEOTIDE SEQUENCE</scope>
</reference>
<protein>
    <submittedName>
        <fullName evidence="1">FO synthase subunit 2</fullName>
    </submittedName>
</protein>
<reference evidence="1" key="1">
    <citation type="journal article" date="2014" name="PLoS ONE">
        <title>Transcriptome-Based Identification of ABC Transporters in the Western Tarnished Plant Bug Lygus hesperus.</title>
        <authorList>
            <person name="Hull J.J."/>
            <person name="Chaney K."/>
            <person name="Geib S.M."/>
            <person name="Fabrick J.A."/>
            <person name="Brent C.S."/>
            <person name="Walsh D."/>
            <person name="Lavine L.C."/>
        </authorList>
    </citation>
    <scope>NUCLEOTIDE SEQUENCE</scope>
</reference>
<name>A0A0A9XZE5_LYGHE</name>
<evidence type="ECO:0000313" key="1">
    <source>
        <dbReference type="EMBL" id="JAG26172.1"/>
    </source>
</evidence>